<dbReference type="Proteomes" id="UP000094849">
    <property type="component" value="Unassembled WGS sequence"/>
</dbReference>
<evidence type="ECO:0000313" key="4">
    <source>
        <dbReference type="Proteomes" id="UP000094849"/>
    </source>
</evidence>
<dbReference type="GO" id="GO:0005524">
    <property type="term" value="F:ATP binding"/>
    <property type="evidence" value="ECO:0007669"/>
    <property type="project" value="UniProtKB-KW"/>
</dbReference>
<reference evidence="3 4" key="1">
    <citation type="submission" date="2016-03" db="EMBL/GenBank/DDBJ databases">
        <title>Chemosynthetic sulphur-oxidizing symbionts of marine invertebrate animals are capable of nitrogen fixation.</title>
        <authorList>
            <person name="Petersen J.M."/>
            <person name="Kemper A."/>
            <person name="Gruber-Vodicka H."/>
            <person name="Cardini U."/>
            <person name="Geest Mvander."/>
            <person name="Kleiner M."/>
            <person name="Bulgheresi S."/>
            <person name="Fussmann M."/>
            <person name="Herbold C."/>
            <person name="Seah B.K.B."/>
            <person name="Antony C.Paul."/>
            <person name="Liu D."/>
            <person name="Belitz A."/>
            <person name="Weber M."/>
        </authorList>
    </citation>
    <scope>NUCLEOTIDE SEQUENCE [LARGE SCALE GENOMIC DNA]</scope>
    <source>
        <strain evidence="3">G_D</strain>
    </source>
</reference>
<evidence type="ECO:0000313" key="3">
    <source>
        <dbReference type="EMBL" id="ODB98385.1"/>
    </source>
</evidence>
<dbReference type="PANTHER" id="PTHR12169">
    <property type="entry name" value="ATPASE N2B"/>
    <property type="match status" value="1"/>
</dbReference>
<dbReference type="AlphaFoldDB" id="A0A1E2UV00"/>
<name>A0A1E2UV00_9GAMM</name>
<keyword evidence="2" id="KW-0067">ATP-binding</keyword>
<evidence type="ECO:0008006" key="5">
    <source>
        <dbReference type="Google" id="ProtNLM"/>
    </source>
</evidence>
<keyword evidence="4" id="KW-1185">Reference proteome</keyword>
<dbReference type="EMBL" id="LVJZ01000003">
    <property type="protein sequence ID" value="ODB98385.1"/>
    <property type="molecule type" value="Genomic_DNA"/>
</dbReference>
<keyword evidence="1" id="KW-0547">Nucleotide-binding</keyword>
<dbReference type="NCBIfam" id="NF040713">
    <property type="entry name" value="ZapE"/>
    <property type="match status" value="1"/>
</dbReference>
<comment type="caution">
    <text evidence="3">The sequence shown here is derived from an EMBL/GenBank/DDBJ whole genome shotgun (WGS) entry which is preliminary data.</text>
</comment>
<dbReference type="SUPFAM" id="SSF52540">
    <property type="entry name" value="P-loop containing nucleoside triphosphate hydrolases"/>
    <property type="match status" value="1"/>
</dbReference>
<evidence type="ECO:0000256" key="2">
    <source>
        <dbReference type="ARBA" id="ARBA00022840"/>
    </source>
</evidence>
<proteinExistence type="predicted"/>
<sequence>MIHYRLLSHLSLLNHYQQQLQLNGYQRDPHQEQVLSAFERLAEALQQPRKAKGWLWKKSIETIPGVYLWGGVGRGKTWLMDMFHQRHQQLGIERHHFHSFMRYIHQRLTEHGGEKEPMLQIANEMASRMQVLCLDEFNVIDIGDAMLMRVLLESLQKVGIVLVTTSNQPPDRLYWQGLQREQFLPAIDLLNSNNEVLELAGNKDYRLQLFEASSVYHTPLSDESMVNLSKEFDRLVSGSVEETGRFEVPGRAVRFVKRSSGVIWCDFNALCGPPRWQNDYLELARCHHTVFISDIPKLDGTWDDRSRRFINLIDVFYDRKVKVVISADAEPDQLYSGIRLAFEFNRTVSRLKEMQSTAYLETPHKG</sequence>
<dbReference type="GO" id="GO:0016887">
    <property type="term" value="F:ATP hydrolysis activity"/>
    <property type="evidence" value="ECO:0007669"/>
    <property type="project" value="InterPro"/>
</dbReference>
<protein>
    <recommendedName>
        <fullName evidence="5">Cell division protein ZapE</fullName>
    </recommendedName>
</protein>
<dbReference type="GO" id="GO:0005737">
    <property type="term" value="C:cytoplasm"/>
    <property type="evidence" value="ECO:0007669"/>
    <property type="project" value="TreeGrafter"/>
</dbReference>
<dbReference type="Gene3D" id="3.40.50.300">
    <property type="entry name" value="P-loop containing nucleotide triphosphate hydrolases"/>
    <property type="match status" value="1"/>
</dbReference>
<accession>A0A1E2UV00</accession>
<evidence type="ECO:0000256" key="1">
    <source>
        <dbReference type="ARBA" id="ARBA00022741"/>
    </source>
</evidence>
<dbReference type="STRING" id="1818881.A3196_00135"/>
<gene>
    <name evidence="3" type="ORF">A3196_00135</name>
</gene>
<dbReference type="PANTHER" id="PTHR12169:SF6">
    <property type="entry name" value="AFG1-LIKE ATPASE"/>
    <property type="match status" value="1"/>
</dbReference>
<dbReference type="InterPro" id="IPR005654">
    <property type="entry name" value="ATPase_AFG1-like"/>
</dbReference>
<organism evidence="3 4">
    <name type="scientific">Candidatus Thiodiazotropha endoloripes</name>
    <dbReference type="NCBI Taxonomy" id="1818881"/>
    <lineage>
        <taxon>Bacteria</taxon>
        <taxon>Pseudomonadati</taxon>
        <taxon>Pseudomonadota</taxon>
        <taxon>Gammaproteobacteria</taxon>
        <taxon>Chromatiales</taxon>
        <taxon>Sedimenticolaceae</taxon>
        <taxon>Candidatus Thiodiazotropha</taxon>
    </lineage>
</organism>
<dbReference type="Pfam" id="PF03969">
    <property type="entry name" value="AFG1_ATPase"/>
    <property type="match status" value="1"/>
</dbReference>
<dbReference type="InterPro" id="IPR027417">
    <property type="entry name" value="P-loop_NTPase"/>
</dbReference>